<dbReference type="InterPro" id="IPR025857">
    <property type="entry name" value="MacB_PCD"/>
</dbReference>
<feature type="domain" description="MacB-like periplasmic core" evidence="8">
    <location>
        <begin position="607"/>
        <end position="684"/>
    </location>
</feature>
<dbReference type="InterPro" id="IPR047699">
    <property type="entry name" value="Permease_put_prefix"/>
</dbReference>
<feature type="transmembrane region" description="Helical" evidence="6">
    <location>
        <begin position="459"/>
        <end position="484"/>
    </location>
</feature>
<keyword evidence="5 6" id="KW-0472">Membrane</keyword>
<dbReference type="InterPro" id="IPR050250">
    <property type="entry name" value="Macrolide_Exporter_MacB"/>
</dbReference>
<protein>
    <submittedName>
        <fullName evidence="9">Putative ABC transport system permease protein</fullName>
    </submittedName>
</protein>
<feature type="domain" description="ABC3 transporter permease C-terminal" evidence="7">
    <location>
        <begin position="372"/>
        <end position="482"/>
    </location>
</feature>
<feature type="transmembrane region" description="Helical" evidence="6">
    <location>
        <begin position="95"/>
        <end position="115"/>
    </location>
</feature>
<proteinExistence type="predicted"/>
<dbReference type="OrthoDB" id="5933722at2"/>
<gene>
    <name evidence="9" type="ORF">SAMN04488029_1317</name>
</gene>
<dbReference type="RefSeq" id="WP_084371590.1">
    <property type="nucleotide sequence ID" value="NZ_FWYF01000001.1"/>
</dbReference>
<keyword evidence="3 6" id="KW-0812">Transmembrane</keyword>
<dbReference type="Proteomes" id="UP000192472">
    <property type="component" value="Unassembled WGS sequence"/>
</dbReference>
<feature type="transmembrane region" description="Helical" evidence="6">
    <location>
        <begin position="420"/>
        <end position="439"/>
    </location>
</feature>
<evidence type="ECO:0000259" key="7">
    <source>
        <dbReference type="Pfam" id="PF02687"/>
    </source>
</evidence>
<keyword evidence="2" id="KW-1003">Cell membrane</keyword>
<dbReference type="EMBL" id="FWYF01000001">
    <property type="protein sequence ID" value="SMD32956.1"/>
    <property type="molecule type" value="Genomic_DNA"/>
</dbReference>
<reference evidence="9 10" key="1">
    <citation type="submission" date="2017-04" db="EMBL/GenBank/DDBJ databases">
        <authorList>
            <person name="Afonso C.L."/>
            <person name="Miller P.J."/>
            <person name="Scott M.A."/>
            <person name="Spackman E."/>
            <person name="Goraichik I."/>
            <person name="Dimitrov K.M."/>
            <person name="Suarez D.L."/>
            <person name="Swayne D.E."/>
        </authorList>
    </citation>
    <scope>NUCLEOTIDE SEQUENCE [LARGE SCALE GENOMIC DNA]</scope>
    <source>
        <strain evidence="9 10">DSM 26133</strain>
    </source>
</reference>
<dbReference type="InterPro" id="IPR003838">
    <property type="entry name" value="ABC3_permease_C"/>
</dbReference>
<evidence type="ECO:0000256" key="1">
    <source>
        <dbReference type="ARBA" id="ARBA00004651"/>
    </source>
</evidence>
<feature type="transmembrane region" description="Helical" evidence="6">
    <location>
        <begin position="505"/>
        <end position="524"/>
    </location>
</feature>
<evidence type="ECO:0000256" key="3">
    <source>
        <dbReference type="ARBA" id="ARBA00022692"/>
    </source>
</evidence>
<dbReference type="STRING" id="692418.SAMN04488029_1317"/>
<feature type="domain" description="ABC3 transporter permease C-terminal" evidence="7">
    <location>
        <begin position="775"/>
        <end position="888"/>
    </location>
</feature>
<comment type="subcellular location">
    <subcellularLocation>
        <location evidence="1">Cell membrane</location>
        <topology evidence="1">Multi-pass membrane protein</topology>
    </subcellularLocation>
</comment>
<evidence type="ECO:0000256" key="2">
    <source>
        <dbReference type="ARBA" id="ARBA00022475"/>
    </source>
</evidence>
<organism evidence="9 10">
    <name type="scientific">Reichenbachiella faecimaris</name>
    <dbReference type="NCBI Taxonomy" id="692418"/>
    <lineage>
        <taxon>Bacteria</taxon>
        <taxon>Pseudomonadati</taxon>
        <taxon>Bacteroidota</taxon>
        <taxon>Cytophagia</taxon>
        <taxon>Cytophagales</taxon>
        <taxon>Reichenbachiellaceae</taxon>
        <taxon>Reichenbachiella</taxon>
    </lineage>
</organism>
<dbReference type="NCBIfam" id="NF038404">
    <property type="entry name" value="perm_prefix_2"/>
    <property type="match status" value="1"/>
</dbReference>
<feature type="transmembrane region" description="Helical" evidence="6">
    <location>
        <begin position="772"/>
        <end position="795"/>
    </location>
</feature>
<dbReference type="Pfam" id="PF02687">
    <property type="entry name" value="FtsX"/>
    <property type="match status" value="2"/>
</dbReference>
<keyword evidence="4 6" id="KW-1133">Transmembrane helix</keyword>
<name>A0A1W2G9I4_REIFA</name>
<dbReference type="GO" id="GO:0005886">
    <property type="term" value="C:plasma membrane"/>
    <property type="evidence" value="ECO:0007669"/>
    <property type="project" value="UniProtKB-SubCell"/>
</dbReference>
<evidence type="ECO:0000256" key="6">
    <source>
        <dbReference type="SAM" id="Phobius"/>
    </source>
</evidence>
<dbReference type="AlphaFoldDB" id="A0A1W2G9I4"/>
<dbReference type="GO" id="GO:0022857">
    <property type="term" value="F:transmembrane transporter activity"/>
    <property type="evidence" value="ECO:0007669"/>
    <property type="project" value="TreeGrafter"/>
</dbReference>
<dbReference type="PANTHER" id="PTHR30572:SF18">
    <property type="entry name" value="ABC-TYPE MACROLIDE FAMILY EXPORT SYSTEM PERMEASE COMPONENT 2"/>
    <property type="match status" value="1"/>
</dbReference>
<accession>A0A1W2G9I4</accession>
<evidence type="ECO:0000259" key="8">
    <source>
        <dbReference type="Pfam" id="PF12704"/>
    </source>
</evidence>
<feature type="transmembrane region" description="Helical" evidence="6">
    <location>
        <begin position="861"/>
        <end position="881"/>
    </location>
</feature>
<evidence type="ECO:0000256" key="4">
    <source>
        <dbReference type="ARBA" id="ARBA00022989"/>
    </source>
</evidence>
<feature type="domain" description="MacB-like periplasmic core" evidence="8">
    <location>
        <begin position="94"/>
        <end position="316"/>
    </location>
</feature>
<sequence>MKPQPPKWADRFLAWYCHPDLLEDLQGDLYEIFQQKQQEGQTTKAKYLYIWLVLRSFRLSALKENQKLKNSFFTMTRNNLKIAIRVLWRDKFNSAINLLGLTLGITCFLLLGLYVKQEVSYDHFHSKKDRIYRSWLKEDYGDGREFFNSHTPLRFELLFEDNFPEVERSVQYIANNFLVGRDENRIDEEIALISPDFLEVFDFQLINGDKSTFLPSRDHIAISSSYAKKYFGMENPMGKTLPVTVDSLTRDLVVSAVFEDLPIESGIRFDMAISTENCRRIYGERLFTAWFNIIPETYVLLKEGTNISSIENKMQDVVMSLMGDATYGDQEMQRDQYNIGFQPLTDIHLNPDVPLGNVPVGNPQYVMILGAIGLLVLIMACVNYTTLSAGQSLKRSKEVGMRKVLGASKRTLIYQYLSESLVLAIVAMSIGTVITFFLIPTFNALTGTEIFFQFEWWHIGVYLALGLIIGFVAGSYPAIIITAFKTIHIINGSNQSTGKLAARKGLVVLQFLVTVFLISTVLIMQKQVDFLMDKNLGYDYKAVISAQLPVDQNGRGILHAITSGMENGQLIKSQLKKHPQVSKIAIGNHLFGSNGWTHVAFNDDKGDFKWFRLLVVNPEYLSAFNIKPVQGRDFEIGNGLDQRQSILINKSAAKYFGLENPIGDKLPGAEFGEHQIIGVVDDFHYSSLHSEVEPLVIVQNILPIFKGVTDADIKDSYVPKIVFTYSGTYLHDAIEILEKEWKATFSDEAPNFEFIDDRISRQYESEARLKKLIVIATVLSILIAGLGLFGLIMLVSNSKIKEIGIRKVMGASPLSIFRLLIKGFVFQLLLAILLSIPLTLYLINQWLENFAYRIDIPSMPFILSGLATFAIAAVVVAYHAIKASSVNPIESLRVE</sequence>
<dbReference type="PANTHER" id="PTHR30572">
    <property type="entry name" value="MEMBRANE COMPONENT OF TRANSPORTER-RELATED"/>
    <property type="match status" value="1"/>
</dbReference>
<feature type="transmembrane region" description="Helical" evidence="6">
    <location>
        <begin position="816"/>
        <end position="841"/>
    </location>
</feature>
<dbReference type="Pfam" id="PF12704">
    <property type="entry name" value="MacB_PCD"/>
    <property type="match status" value="2"/>
</dbReference>
<evidence type="ECO:0000256" key="5">
    <source>
        <dbReference type="ARBA" id="ARBA00023136"/>
    </source>
</evidence>
<keyword evidence="10" id="KW-1185">Reference proteome</keyword>
<feature type="transmembrane region" description="Helical" evidence="6">
    <location>
        <begin position="365"/>
        <end position="387"/>
    </location>
</feature>
<evidence type="ECO:0000313" key="10">
    <source>
        <dbReference type="Proteomes" id="UP000192472"/>
    </source>
</evidence>
<evidence type="ECO:0000313" key="9">
    <source>
        <dbReference type="EMBL" id="SMD32956.1"/>
    </source>
</evidence>